<gene>
    <name evidence="3" type="ORF">POSPLADRAFT_1072965</name>
</gene>
<protein>
    <submittedName>
        <fullName evidence="3">Uncharacterized protein</fullName>
    </submittedName>
</protein>
<organism evidence="3 4">
    <name type="scientific">Postia placenta MAD-698-R-SB12</name>
    <dbReference type="NCBI Taxonomy" id="670580"/>
    <lineage>
        <taxon>Eukaryota</taxon>
        <taxon>Fungi</taxon>
        <taxon>Dikarya</taxon>
        <taxon>Basidiomycota</taxon>
        <taxon>Agaricomycotina</taxon>
        <taxon>Agaricomycetes</taxon>
        <taxon>Polyporales</taxon>
        <taxon>Adustoporiaceae</taxon>
        <taxon>Rhodonia</taxon>
    </lineage>
</organism>
<dbReference type="Pfam" id="PF14494">
    <property type="entry name" value="DUF4436"/>
    <property type="match status" value="1"/>
</dbReference>
<evidence type="ECO:0000256" key="2">
    <source>
        <dbReference type="SAM" id="Phobius"/>
    </source>
</evidence>
<dbReference type="STRING" id="670580.A0A1X6ND58"/>
<evidence type="ECO:0000313" key="3">
    <source>
        <dbReference type="EMBL" id="OSX66313.1"/>
    </source>
</evidence>
<evidence type="ECO:0000256" key="1">
    <source>
        <dbReference type="SAM" id="MobiDB-lite"/>
    </source>
</evidence>
<dbReference type="EMBL" id="KZ110592">
    <property type="protein sequence ID" value="OSX66313.1"/>
    <property type="molecule type" value="Genomic_DNA"/>
</dbReference>
<accession>A0A1X6ND58</accession>
<dbReference type="InterPro" id="IPR027948">
    <property type="entry name" value="DUF4436"/>
</dbReference>
<dbReference type="OrthoDB" id="2923771at2759"/>
<feature type="transmembrane region" description="Helical" evidence="2">
    <location>
        <begin position="407"/>
        <end position="430"/>
    </location>
</feature>
<feature type="transmembrane region" description="Helical" evidence="2">
    <location>
        <begin position="342"/>
        <end position="369"/>
    </location>
</feature>
<evidence type="ECO:0000313" key="4">
    <source>
        <dbReference type="Proteomes" id="UP000194127"/>
    </source>
</evidence>
<name>A0A1X6ND58_9APHY</name>
<keyword evidence="2" id="KW-1133">Transmembrane helix</keyword>
<keyword evidence="4" id="KW-1185">Reference proteome</keyword>
<feature type="transmembrane region" description="Helical" evidence="2">
    <location>
        <begin position="376"/>
        <end position="395"/>
    </location>
</feature>
<dbReference type="GeneID" id="36327509"/>
<dbReference type="AlphaFoldDB" id="A0A1X6ND58"/>
<sequence length="475" mass="51830">MSSNPAPAENNLEQMTTLDYQAARKTDNPPHRAATSPDVFREKEILQAVSANRSRTLPAELPSLAAYLPSDTPLPTPGESLLKAQHSDYEGPPQVEATARRSVFMHLELSKARSWLGDAGQKTLGFIESHWIICSTLFILSIVATSFAVGFALRLGSFDAAQVLDENIAEASTSVILQANLISIDSDSQSMTLDWFIGYNCNPQNCPDVNIYFDQNLLRAQSLSSVANNAKPPPIFFLNGTDYITWNNSDFRTSSPEFRTQVAITNFYGGRSAQSYPFDKYSATLVFFAEALDNSTVAIGIDLTEGIAVGFNAALETSISGLASNGVLIKNLEVTRGQVIRMYAVLIVVAIWMVTLAFIMTCIVVIFFGKGIKPDILVVPVATLFAFTSLRGTMPGAPSGFGADIDFVGILPCLALLTFSSVLLSAIFLFRRDPEKNRPRWENIMRKMHGGKPMATTPSVHRQESMAFKLPSSSV</sequence>
<dbReference type="Proteomes" id="UP000194127">
    <property type="component" value="Unassembled WGS sequence"/>
</dbReference>
<keyword evidence="2" id="KW-0812">Transmembrane</keyword>
<keyword evidence="2" id="KW-0472">Membrane</keyword>
<proteinExistence type="predicted"/>
<dbReference type="RefSeq" id="XP_024343107.1">
    <property type="nucleotide sequence ID" value="XM_024482560.1"/>
</dbReference>
<feature type="compositionally biased region" description="Polar residues" evidence="1">
    <location>
        <begin position="1"/>
        <end position="19"/>
    </location>
</feature>
<reference evidence="3 4" key="1">
    <citation type="submission" date="2017-04" db="EMBL/GenBank/DDBJ databases">
        <title>Genome Sequence of the Model Brown-Rot Fungus Postia placenta SB12.</title>
        <authorList>
            <consortium name="DOE Joint Genome Institute"/>
            <person name="Gaskell J."/>
            <person name="Kersten P."/>
            <person name="Larrondo L.F."/>
            <person name="Canessa P."/>
            <person name="Martinez D."/>
            <person name="Hibbett D."/>
            <person name="Schmoll M."/>
            <person name="Kubicek C.P."/>
            <person name="Martinez A.T."/>
            <person name="Yadav J."/>
            <person name="Master E."/>
            <person name="Magnuson J.K."/>
            <person name="James T."/>
            <person name="Yaver D."/>
            <person name="Berka R."/>
            <person name="Labutti K."/>
            <person name="Lipzen A."/>
            <person name="Aerts A."/>
            <person name="Barry K."/>
            <person name="Henrissat B."/>
            <person name="Blanchette R."/>
            <person name="Grigoriev I."/>
            <person name="Cullen D."/>
        </authorList>
    </citation>
    <scope>NUCLEOTIDE SEQUENCE [LARGE SCALE GENOMIC DNA]</scope>
    <source>
        <strain evidence="3 4">MAD-698-R-SB12</strain>
    </source>
</reference>
<feature type="transmembrane region" description="Helical" evidence="2">
    <location>
        <begin position="131"/>
        <end position="153"/>
    </location>
</feature>
<feature type="region of interest" description="Disordered" evidence="1">
    <location>
        <begin position="1"/>
        <end position="40"/>
    </location>
</feature>